<dbReference type="HOGENOM" id="CLU_2270269_0_0_1"/>
<dbReference type="RefSeq" id="XP_008020993.1">
    <property type="nucleotide sequence ID" value="XM_008022802.1"/>
</dbReference>
<sequence>MAHGHASGGTNPSHRPLSGVDTRHDHSRNGHSRNGLSGRRALKIAGMKRVTGAKGLSGMQEKDEQDSTGLKNDGEMERGMRREEGYAHPQDEIIAMVQGQVRV</sequence>
<dbReference type="AlphaFoldDB" id="R0J530"/>
<evidence type="ECO:0000313" key="3">
    <source>
        <dbReference type="Proteomes" id="UP000016935"/>
    </source>
</evidence>
<keyword evidence="3" id="KW-1185">Reference proteome</keyword>
<gene>
    <name evidence="2" type="ORF">SETTUDRAFT_162563</name>
</gene>
<feature type="compositionally biased region" description="Basic and acidic residues" evidence="1">
    <location>
        <begin position="72"/>
        <end position="88"/>
    </location>
</feature>
<organism evidence="2 3">
    <name type="scientific">Exserohilum turcicum (strain 28A)</name>
    <name type="common">Northern leaf blight fungus</name>
    <name type="synonym">Setosphaeria turcica</name>
    <dbReference type="NCBI Taxonomy" id="671987"/>
    <lineage>
        <taxon>Eukaryota</taxon>
        <taxon>Fungi</taxon>
        <taxon>Dikarya</taxon>
        <taxon>Ascomycota</taxon>
        <taxon>Pezizomycotina</taxon>
        <taxon>Dothideomycetes</taxon>
        <taxon>Pleosporomycetidae</taxon>
        <taxon>Pleosporales</taxon>
        <taxon>Pleosporineae</taxon>
        <taxon>Pleosporaceae</taxon>
        <taxon>Exserohilum</taxon>
    </lineage>
</organism>
<accession>R0J530</accession>
<dbReference type="GeneID" id="19398433"/>
<reference evidence="2 3" key="1">
    <citation type="journal article" date="2012" name="PLoS Pathog.">
        <title>Diverse lifestyles and strategies of plant pathogenesis encoded in the genomes of eighteen Dothideomycetes fungi.</title>
        <authorList>
            <person name="Ohm R.A."/>
            <person name="Feau N."/>
            <person name="Henrissat B."/>
            <person name="Schoch C.L."/>
            <person name="Horwitz B.A."/>
            <person name="Barry K.W."/>
            <person name="Condon B.J."/>
            <person name="Copeland A.C."/>
            <person name="Dhillon B."/>
            <person name="Glaser F."/>
            <person name="Hesse C.N."/>
            <person name="Kosti I."/>
            <person name="LaButti K."/>
            <person name="Lindquist E.A."/>
            <person name="Lucas S."/>
            <person name="Salamov A.A."/>
            <person name="Bradshaw R.E."/>
            <person name="Ciuffetti L."/>
            <person name="Hamelin R.C."/>
            <person name="Kema G.H.J."/>
            <person name="Lawrence C."/>
            <person name="Scott J.A."/>
            <person name="Spatafora J.W."/>
            <person name="Turgeon B.G."/>
            <person name="de Wit P.J.G.M."/>
            <person name="Zhong S."/>
            <person name="Goodwin S.B."/>
            <person name="Grigoriev I.V."/>
        </authorList>
    </citation>
    <scope>NUCLEOTIDE SEQUENCE [LARGE SCALE GENOMIC DNA]</scope>
    <source>
        <strain evidence="3">28A</strain>
    </source>
</reference>
<dbReference type="EMBL" id="KB908481">
    <property type="protein sequence ID" value="EOA92020.1"/>
    <property type="molecule type" value="Genomic_DNA"/>
</dbReference>
<name>R0J530_EXST2</name>
<dbReference type="Proteomes" id="UP000016935">
    <property type="component" value="Unassembled WGS sequence"/>
</dbReference>
<reference evidence="2 3" key="2">
    <citation type="journal article" date="2013" name="PLoS Genet.">
        <title>Comparative genome structure, secondary metabolite, and effector coding capacity across Cochliobolus pathogens.</title>
        <authorList>
            <person name="Condon B.J."/>
            <person name="Leng Y."/>
            <person name="Wu D."/>
            <person name="Bushley K.E."/>
            <person name="Ohm R.A."/>
            <person name="Otillar R."/>
            <person name="Martin J."/>
            <person name="Schackwitz W."/>
            <person name="Grimwood J."/>
            <person name="MohdZainudin N."/>
            <person name="Xue C."/>
            <person name="Wang R."/>
            <person name="Manning V.A."/>
            <person name="Dhillon B."/>
            <person name="Tu Z.J."/>
            <person name="Steffenson B.J."/>
            <person name="Salamov A."/>
            <person name="Sun H."/>
            <person name="Lowry S."/>
            <person name="LaButti K."/>
            <person name="Han J."/>
            <person name="Copeland A."/>
            <person name="Lindquist E."/>
            <person name="Barry K."/>
            <person name="Schmutz J."/>
            <person name="Baker S.E."/>
            <person name="Ciuffetti L.M."/>
            <person name="Grigoriev I.V."/>
            <person name="Zhong S."/>
            <person name="Turgeon B.G."/>
        </authorList>
    </citation>
    <scope>NUCLEOTIDE SEQUENCE [LARGE SCALE GENOMIC DNA]</scope>
    <source>
        <strain evidence="3">28A</strain>
    </source>
</reference>
<feature type="region of interest" description="Disordered" evidence="1">
    <location>
        <begin position="1"/>
        <end position="88"/>
    </location>
</feature>
<proteinExistence type="predicted"/>
<evidence type="ECO:0000256" key="1">
    <source>
        <dbReference type="SAM" id="MobiDB-lite"/>
    </source>
</evidence>
<protein>
    <submittedName>
        <fullName evidence="2">Uncharacterized protein</fullName>
    </submittedName>
</protein>
<evidence type="ECO:0000313" key="2">
    <source>
        <dbReference type="EMBL" id="EOA92020.1"/>
    </source>
</evidence>
<feature type="non-terminal residue" evidence="2">
    <location>
        <position position="103"/>
    </location>
</feature>